<reference evidence="1" key="1">
    <citation type="submission" date="2020-10" db="EMBL/GenBank/DDBJ databases">
        <authorList>
            <person name="Gilroy R."/>
        </authorList>
    </citation>
    <scope>NUCLEOTIDE SEQUENCE</scope>
    <source>
        <strain evidence="1">517</strain>
    </source>
</reference>
<sequence length="163" mass="17809">MILISISDKSKYTVADTAVALYGVYADICGKDFAGVTYEHNECGSPYLEGAPRDVYVSASHSGVYNAVALSDKPCGIDIEKLRDDAELMKISERFGVKTNSLKEFFEYFCSAEAYAKASGAPLPAALKDPNVHARVFDWLEGYCLAVYGEGVLFYCPSVQFLP</sequence>
<dbReference type="SUPFAM" id="SSF56214">
    <property type="entry name" value="4'-phosphopantetheinyl transferase"/>
    <property type="match status" value="1"/>
</dbReference>
<dbReference type="GO" id="GO:0000287">
    <property type="term" value="F:magnesium ion binding"/>
    <property type="evidence" value="ECO:0007669"/>
    <property type="project" value="InterPro"/>
</dbReference>
<protein>
    <submittedName>
        <fullName evidence="1">Uncharacterized protein</fullName>
    </submittedName>
</protein>
<dbReference type="Gene3D" id="3.90.470.20">
    <property type="entry name" value="4'-phosphopantetheinyl transferase domain"/>
    <property type="match status" value="1"/>
</dbReference>
<dbReference type="EMBL" id="JADINF010000103">
    <property type="protein sequence ID" value="MBO8424177.1"/>
    <property type="molecule type" value="Genomic_DNA"/>
</dbReference>
<comment type="caution">
    <text evidence="1">The sequence shown here is derived from an EMBL/GenBank/DDBJ whole genome shotgun (WGS) entry which is preliminary data.</text>
</comment>
<dbReference type="AlphaFoldDB" id="A0A940DHD6"/>
<evidence type="ECO:0000313" key="1">
    <source>
        <dbReference type="EMBL" id="MBO8424177.1"/>
    </source>
</evidence>
<dbReference type="InterPro" id="IPR037143">
    <property type="entry name" value="4-PPantetheinyl_Trfase_dom_sf"/>
</dbReference>
<name>A0A940DHD6_9FIRM</name>
<organism evidence="1 2">
    <name type="scientific">Candidatus Stercoripulliclostridium pullicola</name>
    <dbReference type="NCBI Taxonomy" id="2840953"/>
    <lineage>
        <taxon>Bacteria</taxon>
        <taxon>Bacillati</taxon>
        <taxon>Bacillota</taxon>
        <taxon>Clostridia</taxon>
        <taxon>Eubacteriales</taxon>
        <taxon>Candidatus Stercoripulliclostridium</taxon>
    </lineage>
</organism>
<reference evidence="1" key="2">
    <citation type="journal article" date="2021" name="PeerJ">
        <title>Extensive microbial diversity within the chicken gut microbiome revealed by metagenomics and culture.</title>
        <authorList>
            <person name="Gilroy R."/>
            <person name="Ravi A."/>
            <person name="Getino M."/>
            <person name="Pursley I."/>
            <person name="Horton D.L."/>
            <person name="Alikhan N.F."/>
            <person name="Baker D."/>
            <person name="Gharbi K."/>
            <person name="Hall N."/>
            <person name="Watson M."/>
            <person name="Adriaenssens E.M."/>
            <person name="Foster-Nyarko E."/>
            <person name="Jarju S."/>
            <person name="Secka A."/>
            <person name="Antonio M."/>
            <person name="Oren A."/>
            <person name="Chaudhuri R.R."/>
            <person name="La Ragione R."/>
            <person name="Hildebrand F."/>
            <person name="Pallen M.J."/>
        </authorList>
    </citation>
    <scope>NUCLEOTIDE SEQUENCE</scope>
    <source>
        <strain evidence="1">517</strain>
    </source>
</reference>
<evidence type="ECO:0000313" key="2">
    <source>
        <dbReference type="Proteomes" id="UP000727857"/>
    </source>
</evidence>
<accession>A0A940DHD6</accession>
<dbReference type="GO" id="GO:0008897">
    <property type="term" value="F:holo-[acyl-carrier-protein] synthase activity"/>
    <property type="evidence" value="ECO:0007669"/>
    <property type="project" value="InterPro"/>
</dbReference>
<dbReference type="Proteomes" id="UP000727857">
    <property type="component" value="Unassembled WGS sequence"/>
</dbReference>
<proteinExistence type="predicted"/>
<gene>
    <name evidence="1" type="ORF">IAB16_04090</name>
</gene>